<dbReference type="EMBL" id="JALNTZ010000002">
    <property type="protein sequence ID" value="KAJ3660694.1"/>
    <property type="molecule type" value="Genomic_DNA"/>
</dbReference>
<keyword evidence="2" id="KW-0472">Membrane</keyword>
<dbReference type="Proteomes" id="UP001168821">
    <property type="component" value="Unassembled WGS sequence"/>
</dbReference>
<reference evidence="3" key="1">
    <citation type="journal article" date="2023" name="G3 (Bethesda)">
        <title>Whole genome assemblies of Zophobas morio and Tenebrio molitor.</title>
        <authorList>
            <person name="Kaur S."/>
            <person name="Stinson S.A."/>
            <person name="diCenzo G.C."/>
        </authorList>
    </citation>
    <scope>NUCLEOTIDE SEQUENCE</scope>
    <source>
        <strain evidence="3">QUZm001</strain>
    </source>
</reference>
<comment type="caution">
    <text evidence="3">The sequence shown here is derived from an EMBL/GenBank/DDBJ whole genome shotgun (WGS) entry which is preliminary data.</text>
</comment>
<evidence type="ECO:0000313" key="4">
    <source>
        <dbReference type="Proteomes" id="UP001168821"/>
    </source>
</evidence>
<keyword evidence="2" id="KW-0812">Transmembrane</keyword>
<name>A0AA38ITT9_9CUCU</name>
<dbReference type="AlphaFoldDB" id="A0AA38ITT9"/>
<keyword evidence="4" id="KW-1185">Reference proteome</keyword>
<organism evidence="3 4">
    <name type="scientific">Zophobas morio</name>
    <dbReference type="NCBI Taxonomy" id="2755281"/>
    <lineage>
        <taxon>Eukaryota</taxon>
        <taxon>Metazoa</taxon>
        <taxon>Ecdysozoa</taxon>
        <taxon>Arthropoda</taxon>
        <taxon>Hexapoda</taxon>
        <taxon>Insecta</taxon>
        <taxon>Pterygota</taxon>
        <taxon>Neoptera</taxon>
        <taxon>Endopterygota</taxon>
        <taxon>Coleoptera</taxon>
        <taxon>Polyphaga</taxon>
        <taxon>Cucujiformia</taxon>
        <taxon>Tenebrionidae</taxon>
        <taxon>Zophobas</taxon>
    </lineage>
</organism>
<keyword evidence="2" id="KW-1133">Transmembrane helix</keyword>
<accession>A0AA38ITT9</accession>
<feature type="transmembrane region" description="Helical" evidence="2">
    <location>
        <begin position="12"/>
        <end position="38"/>
    </location>
</feature>
<proteinExistence type="predicted"/>
<evidence type="ECO:0000313" key="3">
    <source>
        <dbReference type="EMBL" id="KAJ3660694.1"/>
    </source>
</evidence>
<evidence type="ECO:0000256" key="1">
    <source>
        <dbReference type="SAM" id="MobiDB-lite"/>
    </source>
</evidence>
<feature type="transmembrane region" description="Helical" evidence="2">
    <location>
        <begin position="111"/>
        <end position="136"/>
    </location>
</feature>
<feature type="transmembrane region" description="Helical" evidence="2">
    <location>
        <begin position="79"/>
        <end position="99"/>
    </location>
</feature>
<protein>
    <submittedName>
        <fullName evidence="3">Uncharacterized protein</fullName>
    </submittedName>
</protein>
<feature type="transmembrane region" description="Helical" evidence="2">
    <location>
        <begin position="151"/>
        <end position="177"/>
    </location>
</feature>
<gene>
    <name evidence="3" type="ORF">Zmor_005132</name>
</gene>
<evidence type="ECO:0000256" key="2">
    <source>
        <dbReference type="SAM" id="Phobius"/>
    </source>
</evidence>
<feature type="region of interest" description="Disordered" evidence="1">
    <location>
        <begin position="238"/>
        <end position="267"/>
    </location>
</feature>
<sequence length="267" mass="30265">MTKLTKPQYRLATVASVLGILQGTAWLVMSIICIVVYLESKSGPPDLPQQTTLDIFNRDVFRIFLNGNSGPISSNGFTVFMWVYLITDSIWTVVSILQLRIINKTHSNCLNLFKCWAVITFLIACIDLLLVVLLGVDYHENCSLPYRCTDVYIPVLVIAAKGFFLWIINVIFVYVFYKIIRTIQSGKNLSRSLLSADPQIPRATLQSSTNRSNGANQNNWSNQSAPYNNNDNFWSNNPRPVAYDGRSPPTSPMYYPVQQQQPSYARY</sequence>
<feature type="compositionally biased region" description="Polar residues" evidence="1">
    <location>
        <begin position="257"/>
        <end position="267"/>
    </location>
</feature>